<reference evidence="1" key="1">
    <citation type="submission" date="2019-05" db="EMBL/GenBank/DDBJ databases">
        <title>The de novo reference genome and transcriptome assemblies of the wild tomato species Solanum chilense.</title>
        <authorList>
            <person name="Stam R."/>
            <person name="Nosenko T."/>
            <person name="Hoerger A.C."/>
            <person name="Stephan W."/>
            <person name="Seidel M.A."/>
            <person name="Kuhn J.M.M."/>
            <person name="Haberer G."/>
            <person name="Tellier A."/>
        </authorList>
    </citation>
    <scope>NUCLEOTIDE SEQUENCE</scope>
    <source>
        <tissue evidence="1">Mature leaves</tissue>
    </source>
</reference>
<gene>
    <name evidence="1" type="ORF">EJD97_023220</name>
</gene>
<organism evidence="1">
    <name type="scientific">Solanum chilense</name>
    <name type="common">Tomato</name>
    <name type="synonym">Lycopersicon chilense</name>
    <dbReference type="NCBI Taxonomy" id="4083"/>
    <lineage>
        <taxon>Eukaryota</taxon>
        <taxon>Viridiplantae</taxon>
        <taxon>Streptophyta</taxon>
        <taxon>Embryophyta</taxon>
        <taxon>Tracheophyta</taxon>
        <taxon>Spermatophyta</taxon>
        <taxon>Magnoliopsida</taxon>
        <taxon>eudicotyledons</taxon>
        <taxon>Gunneridae</taxon>
        <taxon>Pentapetalae</taxon>
        <taxon>asterids</taxon>
        <taxon>lamiids</taxon>
        <taxon>Solanales</taxon>
        <taxon>Solanaceae</taxon>
        <taxon>Solanoideae</taxon>
        <taxon>Solaneae</taxon>
        <taxon>Solanum</taxon>
        <taxon>Solanum subgen. Lycopersicon</taxon>
    </lineage>
</organism>
<name>A0A6N2CKA9_SOLCI</name>
<feature type="non-terminal residue" evidence="1">
    <location>
        <position position="151"/>
    </location>
</feature>
<dbReference type="EMBL" id="RXGB01000075">
    <property type="protein sequence ID" value="TMX05392.1"/>
    <property type="molecule type" value="Genomic_DNA"/>
</dbReference>
<accession>A0A6N2CKA9</accession>
<proteinExistence type="predicted"/>
<protein>
    <submittedName>
        <fullName evidence="1">Uncharacterized protein</fullName>
    </submittedName>
</protein>
<comment type="caution">
    <text evidence="1">The sequence shown here is derived from an EMBL/GenBank/DDBJ whole genome shotgun (WGS) entry which is preliminary data.</text>
</comment>
<dbReference type="AlphaFoldDB" id="A0A6N2CKA9"/>
<sequence length="151" mass="17154">MPSHNLINVEFGIIFGSVSRFHTDKVGILSHLIHNNPYGVMMSPSLWKTNHEIHINGLPFPCRDLNNLSKTAILKLFYLNLLTIRTLGHIICNVILHAIPPIDLFKIMIHLGGTWMYGVFGTMGICNDHCPQIIHIWYTQSILLPKYVVIS</sequence>
<evidence type="ECO:0000313" key="1">
    <source>
        <dbReference type="EMBL" id="TMX05392.1"/>
    </source>
</evidence>